<name>A0A2M9YCD1_9LEPT</name>
<comment type="caution">
    <text evidence="1">The sequence shown here is derived from an EMBL/GenBank/DDBJ whole genome shotgun (WGS) entry which is preliminary data.</text>
</comment>
<keyword evidence="2" id="KW-1185">Reference proteome</keyword>
<dbReference type="Proteomes" id="UP000231926">
    <property type="component" value="Unassembled WGS sequence"/>
</dbReference>
<gene>
    <name evidence="1" type="ORF">CH362_07730</name>
</gene>
<accession>A0A2M9YCD1</accession>
<evidence type="ECO:0000313" key="2">
    <source>
        <dbReference type="Proteomes" id="UP000231926"/>
    </source>
</evidence>
<dbReference type="AlphaFoldDB" id="A0A2M9YCD1"/>
<protein>
    <recommendedName>
        <fullName evidence="3">DUF1653 domain-containing protein</fullName>
    </recommendedName>
</protein>
<reference evidence="1 2" key="1">
    <citation type="submission" date="2017-07" db="EMBL/GenBank/DDBJ databases">
        <title>Leptospira spp. isolated from tropical soils.</title>
        <authorList>
            <person name="Thibeaux R."/>
            <person name="Iraola G."/>
            <person name="Ferres I."/>
            <person name="Bierque E."/>
            <person name="Girault D."/>
            <person name="Soupe-Gilbert M.-E."/>
            <person name="Picardeau M."/>
            <person name="Goarant C."/>
        </authorList>
    </citation>
    <scope>NUCLEOTIDE SEQUENCE [LARGE SCALE GENOMIC DNA]</scope>
    <source>
        <strain evidence="1 2">FH4-C-A2</strain>
    </source>
</reference>
<sequence length="65" mass="8120">MNFLAKDDQKYQVKHIKTSRHYYVVRHCMNCTNAQNMIIYRTTPYDTNLYVRYEEEFWKKFEKTS</sequence>
<organism evidence="1 2">
    <name type="scientific">Leptospira saintgironsiae</name>
    <dbReference type="NCBI Taxonomy" id="2023183"/>
    <lineage>
        <taxon>Bacteria</taxon>
        <taxon>Pseudomonadati</taxon>
        <taxon>Spirochaetota</taxon>
        <taxon>Spirochaetia</taxon>
        <taxon>Leptospirales</taxon>
        <taxon>Leptospiraceae</taxon>
        <taxon>Leptospira</taxon>
    </lineage>
</organism>
<proteinExistence type="predicted"/>
<evidence type="ECO:0008006" key="3">
    <source>
        <dbReference type="Google" id="ProtNLM"/>
    </source>
</evidence>
<dbReference type="EMBL" id="NPDR01000003">
    <property type="protein sequence ID" value="PJZ49224.1"/>
    <property type="molecule type" value="Genomic_DNA"/>
</dbReference>
<evidence type="ECO:0000313" key="1">
    <source>
        <dbReference type="EMBL" id="PJZ49224.1"/>
    </source>
</evidence>